<organism evidence="2">
    <name type="scientific">Leptosphaeria maculans (strain JN3 / isolate v23.1.3 / race Av1-4-5-6-7-8)</name>
    <name type="common">Blackleg fungus</name>
    <name type="synonym">Phoma lingam</name>
    <dbReference type="NCBI Taxonomy" id="985895"/>
    <lineage>
        <taxon>Eukaryota</taxon>
        <taxon>Fungi</taxon>
        <taxon>Dikarya</taxon>
        <taxon>Ascomycota</taxon>
        <taxon>Pezizomycotina</taxon>
        <taxon>Dothideomycetes</taxon>
        <taxon>Pleosporomycetidae</taxon>
        <taxon>Pleosporales</taxon>
        <taxon>Pleosporineae</taxon>
        <taxon>Leptosphaeriaceae</taxon>
        <taxon>Plenodomus</taxon>
        <taxon>Plenodomus lingam/Leptosphaeria maculans species complex</taxon>
    </lineage>
</organism>
<proteinExistence type="predicted"/>
<dbReference type="VEuPathDB" id="FungiDB:LEMA_P013680.1"/>
<protein>
    <submittedName>
        <fullName evidence="1">Predicted protein</fullName>
    </submittedName>
</protein>
<dbReference type="InParanoid" id="E5A997"/>
<dbReference type="EMBL" id="FP929138">
    <property type="protein sequence ID" value="CBY00238.1"/>
    <property type="molecule type" value="Genomic_DNA"/>
</dbReference>
<dbReference type="HOGENOM" id="CLU_1532860_0_0_1"/>
<gene>
    <name evidence="1" type="ORF">LEMA_P013680.1</name>
</gene>
<keyword evidence="2" id="KW-1185">Reference proteome</keyword>
<dbReference type="OrthoDB" id="10445905at2759"/>
<name>E5A997_LEPMJ</name>
<accession>E5A997</accession>
<dbReference type="Proteomes" id="UP000002668">
    <property type="component" value="Genome"/>
</dbReference>
<reference evidence="2" key="1">
    <citation type="journal article" date="2011" name="Nat. Commun.">
        <title>Effector diversification within compartments of the Leptosphaeria maculans genome affected by Repeat-Induced Point mutations.</title>
        <authorList>
            <person name="Rouxel T."/>
            <person name="Grandaubert J."/>
            <person name="Hane J.K."/>
            <person name="Hoede C."/>
            <person name="van de Wouw A.P."/>
            <person name="Couloux A."/>
            <person name="Dominguez V."/>
            <person name="Anthouard V."/>
            <person name="Bally P."/>
            <person name="Bourras S."/>
            <person name="Cozijnsen A.J."/>
            <person name="Ciuffetti L.M."/>
            <person name="Degrave A."/>
            <person name="Dilmaghani A."/>
            <person name="Duret L."/>
            <person name="Fudal I."/>
            <person name="Goodwin S.B."/>
            <person name="Gout L."/>
            <person name="Glaser N."/>
            <person name="Linglin J."/>
            <person name="Kema G.H.J."/>
            <person name="Lapalu N."/>
            <person name="Lawrence C.B."/>
            <person name="May K."/>
            <person name="Meyer M."/>
            <person name="Ollivier B."/>
            <person name="Poulain J."/>
            <person name="Schoch C.L."/>
            <person name="Simon A."/>
            <person name="Spatafora J.W."/>
            <person name="Stachowiak A."/>
            <person name="Turgeon B.G."/>
            <person name="Tyler B.M."/>
            <person name="Vincent D."/>
            <person name="Weissenbach J."/>
            <person name="Amselem J."/>
            <person name="Quesneville H."/>
            <person name="Oliver R.P."/>
            <person name="Wincker P."/>
            <person name="Balesdent M.-H."/>
            <person name="Howlett B.J."/>
        </authorList>
    </citation>
    <scope>NUCLEOTIDE SEQUENCE [LARGE SCALE GENOMIC DNA]</scope>
    <source>
        <strain evidence="2">JN3 / isolate v23.1.3 / race Av1-4-5-6-7-8</strain>
    </source>
</reference>
<evidence type="ECO:0000313" key="1">
    <source>
        <dbReference type="EMBL" id="CBY00238.1"/>
    </source>
</evidence>
<sequence length="175" mass="19515">MSMIISEPCAWDGHHALHETDLQIHETASGMVSCFRELFNAILNGVGASFLAIDVLNNPQLAGVEISTLITTFFHIQKAVEEASDYYRSTHDHSALIGPMLLLARSAIVQKTIAIAVRCAVLKLGPSEVLKLYPWEWNPVTEEQSERGKLLMQLLQEKSLPKCLNPEFDACWPLE</sequence>
<evidence type="ECO:0000313" key="2">
    <source>
        <dbReference type="Proteomes" id="UP000002668"/>
    </source>
</evidence>
<dbReference type="AlphaFoldDB" id="E5A997"/>